<reference evidence="1" key="1">
    <citation type="submission" date="2018-02" db="EMBL/GenBank/DDBJ databases">
        <title>Rhizophora mucronata_Transcriptome.</title>
        <authorList>
            <person name="Meera S.P."/>
            <person name="Sreeshan A."/>
            <person name="Augustine A."/>
        </authorList>
    </citation>
    <scope>NUCLEOTIDE SEQUENCE</scope>
    <source>
        <tissue evidence="1">Leaf</tissue>
    </source>
</reference>
<dbReference type="AlphaFoldDB" id="A0A2P2Q8F1"/>
<name>A0A2P2Q8F1_RHIMU</name>
<organism evidence="1">
    <name type="scientific">Rhizophora mucronata</name>
    <name type="common">Asiatic mangrove</name>
    <dbReference type="NCBI Taxonomy" id="61149"/>
    <lineage>
        <taxon>Eukaryota</taxon>
        <taxon>Viridiplantae</taxon>
        <taxon>Streptophyta</taxon>
        <taxon>Embryophyta</taxon>
        <taxon>Tracheophyta</taxon>
        <taxon>Spermatophyta</taxon>
        <taxon>Magnoliopsida</taxon>
        <taxon>eudicotyledons</taxon>
        <taxon>Gunneridae</taxon>
        <taxon>Pentapetalae</taxon>
        <taxon>rosids</taxon>
        <taxon>fabids</taxon>
        <taxon>Malpighiales</taxon>
        <taxon>Rhizophoraceae</taxon>
        <taxon>Rhizophora</taxon>
    </lineage>
</organism>
<proteinExistence type="predicted"/>
<sequence length="32" mass="3636">MPNSENIMMDYRARKLESMSATEMASLDITKA</sequence>
<protein>
    <submittedName>
        <fullName evidence="1">Uncharacterized protein</fullName>
    </submittedName>
</protein>
<dbReference type="EMBL" id="GGEC01082675">
    <property type="protein sequence ID" value="MBX63159.1"/>
    <property type="molecule type" value="Transcribed_RNA"/>
</dbReference>
<accession>A0A2P2Q8F1</accession>
<evidence type="ECO:0000313" key="1">
    <source>
        <dbReference type="EMBL" id="MBX63159.1"/>
    </source>
</evidence>